<evidence type="ECO:0000259" key="1">
    <source>
        <dbReference type="Pfam" id="PF04937"/>
    </source>
</evidence>
<evidence type="ECO:0000259" key="2">
    <source>
        <dbReference type="Pfam" id="PF05699"/>
    </source>
</evidence>
<organism evidence="3 4">
    <name type="scientific">Phoenix dactylifera</name>
    <name type="common">Date palm</name>
    <dbReference type="NCBI Taxonomy" id="42345"/>
    <lineage>
        <taxon>Eukaryota</taxon>
        <taxon>Viridiplantae</taxon>
        <taxon>Streptophyta</taxon>
        <taxon>Embryophyta</taxon>
        <taxon>Tracheophyta</taxon>
        <taxon>Spermatophyta</taxon>
        <taxon>Magnoliopsida</taxon>
        <taxon>Liliopsida</taxon>
        <taxon>Arecaceae</taxon>
        <taxon>Coryphoideae</taxon>
        <taxon>Phoeniceae</taxon>
        <taxon>Phoenix</taxon>
    </lineage>
</organism>
<dbReference type="GeneID" id="103712617"/>
<feature type="domain" description="HAT C-terminal dimerisation" evidence="2">
    <location>
        <begin position="615"/>
        <end position="684"/>
    </location>
</feature>
<evidence type="ECO:0000313" key="4">
    <source>
        <dbReference type="RefSeq" id="XP_008797405.2"/>
    </source>
</evidence>
<dbReference type="InterPro" id="IPR008906">
    <property type="entry name" value="HATC_C_dom"/>
</dbReference>
<reference evidence="4" key="1">
    <citation type="submission" date="2025-08" db="UniProtKB">
        <authorList>
            <consortium name="RefSeq"/>
        </authorList>
    </citation>
    <scope>IDENTIFICATION</scope>
    <source>
        <tissue evidence="4">Young leaves</tissue>
    </source>
</reference>
<dbReference type="OrthoDB" id="1925573at2759"/>
<dbReference type="PANTHER" id="PTHR32166">
    <property type="entry name" value="OSJNBA0013A04.12 PROTEIN"/>
    <property type="match status" value="1"/>
</dbReference>
<evidence type="ECO:0000313" key="3">
    <source>
        <dbReference type="Proteomes" id="UP000228380"/>
    </source>
</evidence>
<feature type="domain" description="DUF659" evidence="1">
    <location>
        <begin position="225"/>
        <end position="377"/>
    </location>
</feature>
<keyword evidence="3" id="KW-1185">Reference proteome</keyword>
<dbReference type="SUPFAM" id="SSF53098">
    <property type="entry name" value="Ribonuclease H-like"/>
    <property type="match status" value="1"/>
</dbReference>
<dbReference type="AlphaFoldDB" id="A0A8B7CE95"/>
<dbReference type="RefSeq" id="XP_008797405.2">
    <property type="nucleotide sequence ID" value="XM_008799183.4"/>
</dbReference>
<dbReference type="Pfam" id="PF05699">
    <property type="entry name" value="Dimer_Tnp_hAT"/>
    <property type="match status" value="1"/>
</dbReference>
<dbReference type="InterPro" id="IPR012337">
    <property type="entry name" value="RNaseH-like_sf"/>
</dbReference>
<dbReference type="GO" id="GO:0046983">
    <property type="term" value="F:protein dimerization activity"/>
    <property type="evidence" value="ECO:0007669"/>
    <property type="project" value="InterPro"/>
</dbReference>
<dbReference type="PANTHER" id="PTHR32166:SF81">
    <property type="entry name" value="OS06G0658400 PROTEIN"/>
    <property type="match status" value="1"/>
</dbReference>
<gene>
    <name evidence="4" type="primary">LOC103712617</name>
</gene>
<protein>
    <submittedName>
        <fullName evidence="4">Uncharacterized protein LOC103712617 isoform X1</fullName>
    </submittedName>
</protein>
<proteinExistence type="predicted"/>
<dbReference type="Proteomes" id="UP000228380">
    <property type="component" value="Unplaced"/>
</dbReference>
<name>A0A8B7CE95_PHODC</name>
<dbReference type="KEGG" id="pda:103712617"/>
<dbReference type="Pfam" id="PF04937">
    <property type="entry name" value="DUF659"/>
    <property type="match status" value="1"/>
</dbReference>
<dbReference type="InterPro" id="IPR007021">
    <property type="entry name" value="DUF659"/>
</dbReference>
<accession>A0A8B7CE95</accession>
<sequence length="884" mass="100475">MSHSSPFDEEHTGINDEGMEFPAIADGHFVFEKDSLIYNEEDQVRDELEAQLGEESQSDVSATVLWKHVIKGKKCGNAHGGSHVFKCKHCQKIYHGTYTRVYAHLMGHKKGESKGIGYCSIVKADKNLQMQIKREVEQVESSPNIVPLKKSKLNTNSGMTSQGPSVALSYVGPFEKDYSTQDRDDVDSKVIRCLCANGIPLSVLRSPYWEEMVSAISKELGYKSPSYERAQTVLLENERDRVERELEDFKQKWPQYGVSVVSNGWTDVKNQSLINFLASNQFGSIFLHALDFLLVEKSHKSIHDYMLEVIEKVGPYNVVQLITDNATDCRAASEEVAKTYPYIFWTPCMVHTLNLILKDCINALPWLKQTYTTAKGIVKYILYHSQTVEIFQSYPMLELLKVAARGCASHYITLHLLLDVRETLRAAVISDQWERWAGFPNLDEKAKLPGDTVKAAVLSDNFWEAVQLALSIIKPIYKMIKFTDQDGPLIGEVCERMDNMLGEIKDNLRGEEDTFMLVREKVFLRWNKASVPLQCLACALTPKYYDEEYLQIPSPGGRKRCPPDQDDDTFEAAMTAIFKMHPNVDQADTVRVQFLSFVEKKGKFSSATAKRDARNPKINVLQWWKFHGGDTKELRDMAFRVLAQSISTSSIERPWSTYSYIYNAKHNRLNPSRADDLMYIHSNLRLLSRFNSNYKYGPHRKWDINPELPLMDESALQWEDLCFIGLDDEDSLLKHAAHSSNPIQELLRIIEDAPSSSDQCGEQNLIISSMHASGGRGGRGGRAGASGRLDPKGKTKKFFYMFGLSPKSHMDLGNEVTFLLLSHEVAFVTPSANNEQTSGTWHFLQWKQVMLSAVDDSISTRMPQSLFLFKKMPAVFFCHFLNHF</sequence>